<dbReference type="PANTHER" id="PTHR19433">
    <property type="entry name" value="T-CELL RECEPTOR ALPHA CHAIN V REGION-RELATED"/>
    <property type="match status" value="1"/>
</dbReference>
<evidence type="ECO:0000256" key="2">
    <source>
        <dbReference type="ARBA" id="ARBA00022475"/>
    </source>
</evidence>
<dbReference type="RefSeq" id="XP_017542667.1">
    <property type="nucleotide sequence ID" value="XM_017687178.2"/>
</dbReference>
<evidence type="ECO:0000256" key="8">
    <source>
        <dbReference type="SAM" id="Phobius"/>
    </source>
</evidence>
<dbReference type="GO" id="GO:0002376">
    <property type="term" value="P:immune system process"/>
    <property type="evidence" value="ECO:0007669"/>
    <property type="project" value="UniProtKB-KW"/>
</dbReference>
<evidence type="ECO:0000256" key="7">
    <source>
        <dbReference type="ARBA" id="ARBA00023180"/>
    </source>
</evidence>
<dbReference type="InterPro" id="IPR052051">
    <property type="entry name" value="TCR_complex_component"/>
</dbReference>
<feature type="domain" description="Ig-like" evidence="10">
    <location>
        <begin position="8"/>
        <end position="133"/>
    </location>
</feature>
<evidence type="ECO:0000256" key="1">
    <source>
        <dbReference type="ARBA" id="ARBA00004236"/>
    </source>
</evidence>
<keyword evidence="12" id="KW-1185">Reference proteome</keyword>
<dbReference type="InterPro" id="IPR036179">
    <property type="entry name" value="Ig-like_dom_sf"/>
</dbReference>
<keyword evidence="4" id="KW-0391">Immunity</keyword>
<dbReference type="Gene3D" id="2.60.40.10">
    <property type="entry name" value="Immunoglobulins"/>
    <property type="match status" value="1"/>
</dbReference>
<evidence type="ECO:0000256" key="6">
    <source>
        <dbReference type="ARBA" id="ARBA00023157"/>
    </source>
</evidence>
<keyword evidence="5 8" id="KW-0472">Membrane</keyword>
<evidence type="ECO:0000259" key="10">
    <source>
        <dbReference type="PROSITE" id="PS50835"/>
    </source>
</evidence>
<evidence type="ECO:0000256" key="9">
    <source>
        <dbReference type="SAM" id="SignalP"/>
    </source>
</evidence>
<dbReference type="OMA" id="ESAPSWY"/>
<dbReference type="SMART" id="SM00406">
    <property type="entry name" value="IGv"/>
    <property type="match status" value="1"/>
</dbReference>
<keyword evidence="8" id="KW-1133">Transmembrane helix</keyword>
<keyword evidence="3 9" id="KW-0732">Signal</keyword>
<reference evidence="11" key="3">
    <citation type="submission" date="2025-09" db="UniProtKB">
        <authorList>
            <consortium name="Ensembl"/>
        </authorList>
    </citation>
    <scope>IDENTIFICATION</scope>
</reference>
<dbReference type="Ensembl" id="ENSPNAT00000014506.2">
    <property type="protein sequence ID" value="ENSPNAP00000000057.1"/>
    <property type="gene ID" value="ENSPNAG00000000059.2"/>
</dbReference>
<dbReference type="InterPro" id="IPR013783">
    <property type="entry name" value="Ig-like_fold"/>
</dbReference>
<dbReference type="Pfam" id="PF07686">
    <property type="entry name" value="V-set"/>
    <property type="match status" value="1"/>
</dbReference>
<dbReference type="GO" id="GO:0005886">
    <property type="term" value="C:plasma membrane"/>
    <property type="evidence" value="ECO:0007669"/>
    <property type="project" value="UniProtKB-SubCell"/>
</dbReference>
<dbReference type="PROSITE" id="PS50835">
    <property type="entry name" value="IG_LIKE"/>
    <property type="match status" value="1"/>
</dbReference>
<dbReference type="PANTHER" id="PTHR19433:SF111">
    <property type="entry name" value="T CELL RECEPTOR ALPHA VARIABLE 4"/>
    <property type="match status" value="1"/>
</dbReference>
<accession>A0A3B4BJR9</accession>
<dbReference type="SUPFAM" id="SSF48726">
    <property type="entry name" value="Immunoglobulin"/>
    <property type="match status" value="1"/>
</dbReference>
<feature type="transmembrane region" description="Helical" evidence="8">
    <location>
        <begin position="152"/>
        <end position="176"/>
    </location>
</feature>
<dbReference type="GO" id="GO:0009617">
    <property type="term" value="P:response to bacterium"/>
    <property type="evidence" value="ECO:0007669"/>
    <property type="project" value="TreeGrafter"/>
</dbReference>
<feature type="signal peptide" evidence="9">
    <location>
        <begin position="1"/>
        <end position="23"/>
    </location>
</feature>
<name>A0A3B4BJR9_PYGNA</name>
<dbReference type="InterPro" id="IPR007110">
    <property type="entry name" value="Ig-like_dom"/>
</dbReference>
<keyword evidence="7" id="KW-0325">Glycoprotein</keyword>
<evidence type="ECO:0000256" key="3">
    <source>
        <dbReference type="ARBA" id="ARBA00022729"/>
    </source>
</evidence>
<reference evidence="11 12" key="1">
    <citation type="submission" date="2020-10" db="EMBL/GenBank/DDBJ databases">
        <title>Pygocentrus nattereri (red-bellied piranha) genome, fPygNat1, primary haplotype.</title>
        <authorList>
            <person name="Myers G."/>
            <person name="Meyer A."/>
            <person name="Karagic N."/>
            <person name="Pippel M."/>
            <person name="Winkler S."/>
            <person name="Tracey A."/>
            <person name="Wood J."/>
            <person name="Formenti G."/>
            <person name="Howe K."/>
            <person name="Fedrigo O."/>
            <person name="Jarvis E.D."/>
        </authorList>
    </citation>
    <scope>NUCLEOTIDE SEQUENCE [LARGE SCALE GENOMIC DNA]</scope>
</reference>
<dbReference type="InterPro" id="IPR013106">
    <property type="entry name" value="Ig_V-set"/>
</dbReference>
<protein>
    <recommendedName>
        <fullName evidence="10">Ig-like domain-containing protein</fullName>
    </recommendedName>
</protein>
<keyword evidence="8" id="KW-0812">Transmembrane</keyword>
<dbReference type="InterPro" id="IPR003599">
    <property type="entry name" value="Ig_sub"/>
</dbReference>
<keyword evidence="6" id="KW-1015">Disulfide bond</keyword>
<dbReference type="OrthoDB" id="9932608at2759"/>
<comment type="subcellular location">
    <subcellularLocation>
        <location evidence="1">Cell membrane</location>
    </subcellularLocation>
</comment>
<dbReference type="SMART" id="SM00409">
    <property type="entry name" value="IG"/>
    <property type="match status" value="1"/>
</dbReference>
<dbReference type="GeneID" id="108414328"/>
<dbReference type="STRING" id="42514.ENSPNAP00000000057"/>
<feature type="chain" id="PRO_5017366199" description="Ig-like domain-containing protein" evidence="9">
    <location>
        <begin position="24"/>
        <end position="239"/>
    </location>
</feature>
<sequence>MGQFGVNPLLLMCVLSVSLSSQADLTVEAEPGDGVTLWCPHKLTRSEYIFWYKQGNSSVPVLLGCKQFMPSSQPEKCYFFTENDRMVMNVSTKNTSLRISTVNQSDSGLYYCSFMQSDHLIFSSTTELQIRVSPETLPKSSDEAEDCACCEVLFKVILVFGAVTVVLLSVLVFVIVKSRKRSTGVTTQAQENEEQDRDSVNYAALQFSNKKNKKTGRHADMNADPHIVYSSIRQQLGRQ</sequence>
<evidence type="ECO:0000313" key="11">
    <source>
        <dbReference type="Ensembl" id="ENSPNAP00000000057.1"/>
    </source>
</evidence>
<evidence type="ECO:0000256" key="5">
    <source>
        <dbReference type="ARBA" id="ARBA00023136"/>
    </source>
</evidence>
<reference evidence="11" key="2">
    <citation type="submission" date="2025-08" db="UniProtKB">
        <authorList>
            <consortium name="Ensembl"/>
        </authorList>
    </citation>
    <scope>IDENTIFICATION</scope>
</reference>
<keyword evidence="2" id="KW-1003">Cell membrane</keyword>
<evidence type="ECO:0000256" key="4">
    <source>
        <dbReference type="ARBA" id="ARBA00022859"/>
    </source>
</evidence>
<dbReference type="GeneTree" id="ENSGT01120000276869"/>
<evidence type="ECO:0000313" key="12">
    <source>
        <dbReference type="Proteomes" id="UP001501920"/>
    </source>
</evidence>
<dbReference type="Proteomes" id="UP001501920">
    <property type="component" value="Chromosome 20"/>
</dbReference>
<organism evidence="11 12">
    <name type="scientific">Pygocentrus nattereri</name>
    <name type="common">Red-bellied piranha</name>
    <dbReference type="NCBI Taxonomy" id="42514"/>
    <lineage>
        <taxon>Eukaryota</taxon>
        <taxon>Metazoa</taxon>
        <taxon>Chordata</taxon>
        <taxon>Craniata</taxon>
        <taxon>Vertebrata</taxon>
        <taxon>Euteleostomi</taxon>
        <taxon>Actinopterygii</taxon>
        <taxon>Neopterygii</taxon>
        <taxon>Teleostei</taxon>
        <taxon>Ostariophysi</taxon>
        <taxon>Characiformes</taxon>
        <taxon>Characoidei</taxon>
        <taxon>Pygocentrus</taxon>
    </lineage>
</organism>
<dbReference type="AlphaFoldDB" id="A0A3B4BJR9"/>
<proteinExistence type="predicted"/>